<comment type="caution">
    <text evidence="2">The sequence shown here is derived from an EMBL/GenBank/DDBJ whole genome shotgun (WGS) entry which is preliminary data.</text>
</comment>
<evidence type="ECO:0000256" key="1">
    <source>
        <dbReference type="SAM" id="MobiDB-lite"/>
    </source>
</evidence>
<dbReference type="PATRIC" id="fig|401562.3.peg.4337"/>
<dbReference type="EMBL" id="LDPZ01000006">
    <property type="protein sequence ID" value="KTQ97817.1"/>
    <property type="molecule type" value="Genomic_DNA"/>
</dbReference>
<accession>A0A175RCK1</accession>
<gene>
    <name evidence="2" type="ORF">NS226_04055</name>
</gene>
<proteinExistence type="predicted"/>
<organism evidence="2 3">
    <name type="scientific">Aureimonas ureilytica</name>
    <dbReference type="NCBI Taxonomy" id="401562"/>
    <lineage>
        <taxon>Bacteria</taxon>
        <taxon>Pseudomonadati</taxon>
        <taxon>Pseudomonadota</taxon>
        <taxon>Alphaproteobacteria</taxon>
        <taxon>Hyphomicrobiales</taxon>
        <taxon>Aurantimonadaceae</taxon>
        <taxon>Aureimonas</taxon>
    </lineage>
</organism>
<feature type="compositionally biased region" description="Pro residues" evidence="1">
    <location>
        <begin position="13"/>
        <end position="29"/>
    </location>
</feature>
<sequence>MSQIEPNIIDPTKSPPPDSVPNIDPPFPQDDPTSPDDIREPGEGNAPIEKDPEEGGGGGSIERAGAR</sequence>
<dbReference type="AlphaFoldDB" id="A0A175RCK1"/>
<evidence type="ECO:0000313" key="3">
    <source>
        <dbReference type="Proteomes" id="UP000078272"/>
    </source>
</evidence>
<dbReference type="RefSeq" id="WP_058633882.1">
    <property type="nucleotide sequence ID" value="NZ_LDPZ01000006.1"/>
</dbReference>
<feature type="region of interest" description="Disordered" evidence="1">
    <location>
        <begin position="1"/>
        <end position="67"/>
    </location>
</feature>
<evidence type="ECO:0000313" key="2">
    <source>
        <dbReference type="EMBL" id="KTQ97817.1"/>
    </source>
</evidence>
<reference evidence="2 3" key="1">
    <citation type="journal article" date="2016" name="Front. Microbiol.">
        <title>Genomic Resource of Rice Seed Associated Bacteria.</title>
        <authorList>
            <person name="Midha S."/>
            <person name="Bansal K."/>
            <person name="Sharma S."/>
            <person name="Kumar N."/>
            <person name="Patil P.P."/>
            <person name="Chaudhry V."/>
            <person name="Patil P.B."/>
        </authorList>
    </citation>
    <scope>NUCLEOTIDE SEQUENCE [LARGE SCALE GENOMIC DNA]</scope>
    <source>
        <strain evidence="2 3">NS226</strain>
    </source>
</reference>
<name>A0A175RCK1_9HYPH</name>
<protein>
    <submittedName>
        <fullName evidence="2">Uncharacterized protein</fullName>
    </submittedName>
</protein>
<dbReference type="Proteomes" id="UP000078272">
    <property type="component" value="Unassembled WGS sequence"/>
</dbReference>